<dbReference type="Proteomes" id="UP000313645">
    <property type="component" value="Unassembled WGS sequence"/>
</dbReference>
<evidence type="ECO:0000313" key="1">
    <source>
        <dbReference type="EMBL" id="TBW56669.1"/>
    </source>
</evidence>
<dbReference type="EMBL" id="SJDL01000010">
    <property type="protein sequence ID" value="TBW56669.1"/>
    <property type="molecule type" value="Genomic_DNA"/>
</dbReference>
<reference evidence="1 2" key="1">
    <citation type="submission" date="2019-02" db="EMBL/GenBank/DDBJ databases">
        <title>Marinobacter halodurans sp. nov., a marine bacterium isolated from sea tidal flat.</title>
        <authorList>
            <person name="Yoo Y."/>
            <person name="Lee D.W."/>
            <person name="Kim B.S."/>
            <person name="Kim J.-J."/>
        </authorList>
    </citation>
    <scope>NUCLEOTIDE SEQUENCE [LARGE SCALE GENOMIC DNA]</scope>
    <source>
        <strain evidence="1 2">YJ-S3-2</strain>
    </source>
</reference>
<accession>A0ABY1ZLK2</accession>
<evidence type="ECO:0000313" key="2">
    <source>
        <dbReference type="Proteomes" id="UP000313645"/>
    </source>
</evidence>
<comment type="caution">
    <text evidence="1">The sequence shown here is derived from an EMBL/GenBank/DDBJ whole genome shotgun (WGS) entry which is preliminary data.</text>
</comment>
<proteinExistence type="predicted"/>
<dbReference type="RefSeq" id="WP_131480960.1">
    <property type="nucleotide sequence ID" value="NZ_SJDL01000010.1"/>
</dbReference>
<organism evidence="1 2">
    <name type="scientific">Marinobacter halodurans</name>
    <dbReference type="NCBI Taxonomy" id="2528979"/>
    <lineage>
        <taxon>Bacteria</taxon>
        <taxon>Pseudomonadati</taxon>
        <taxon>Pseudomonadota</taxon>
        <taxon>Gammaproteobacteria</taxon>
        <taxon>Pseudomonadales</taxon>
        <taxon>Marinobacteraceae</taxon>
        <taxon>Marinobacter</taxon>
    </lineage>
</organism>
<keyword evidence="2" id="KW-1185">Reference proteome</keyword>
<name>A0ABY1ZLK2_9GAMM</name>
<sequence length="78" mass="8518">MHLLASFKPDLARSFTMCEIRYGNRLTVDPQGRIIRATEIKGALAKSLISKSLMGWSGLVVRRAPHPETAEGSSSTFG</sequence>
<protein>
    <submittedName>
        <fullName evidence="1">Uncharacterized protein</fullName>
    </submittedName>
</protein>
<gene>
    <name evidence="1" type="ORF">EZI54_08450</name>
</gene>